<name>A0A9N9AJX0_9GLOM</name>
<feature type="compositionally biased region" description="Acidic residues" evidence="1">
    <location>
        <begin position="668"/>
        <end position="677"/>
    </location>
</feature>
<evidence type="ECO:0000313" key="4">
    <source>
        <dbReference type="Proteomes" id="UP000789570"/>
    </source>
</evidence>
<dbReference type="InterPro" id="IPR001849">
    <property type="entry name" value="PH_domain"/>
</dbReference>
<dbReference type="Pfam" id="PF00169">
    <property type="entry name" value="PH"/>
    <property type="match status" value="1"/>
</dbReference>
<feature type="compositionally biased region" description="Polar residues" evidence="1">
    <location>
        <begin position="1"/>
        <end position="10"/>
    </location>
</feature>
<feature type="region of interest" description="Disordered" evidence="1">
    <location>
        <begin position="620"/>
        <end position="757"/>
    </location>
</feature>
<dbReference type="InterPro" id="IPR011993">
    <property type="entry name" value="PH-like_dom_sf"/>
</dbReference>
<feature type="compositionally biased region" description="Basic residues" evidence="1">
    <location>
        <begin position="708"/>
        <end position="719"/>
    </location>
</feature>
<feature type="domain" description="PH" evidence="2">
    <location>
        <begin position="112"/>
        <end position="220"/>
    </location>
</feature>
<dbReference type="PROSITE" id="PS50003">
    <property type="entry name" value="PH_DOMAIN"/>
    <property type="match status" value="1"/>
</dbReference>
<feature type="compositionally biased region" description="Low complexity" evidence="1">
    <location>
        <begin position="39"/>
        <end position="57"/>
    </location>
</feature>
<comment type="caution">
    <text evidence="3">The sequence shown here is derived from an EMBL/GenBank/DDBJ whole genome shotgun (WGS) entry which is preliminary data.</text>
</comment>
<protein>
    <submittedName>
        <fullName evidence="3">11271_t:CDS:1</fullName>
    </submittedName>
</protein>
<dbReference type="Proteomes" id="UP000789570">
    <property type="component" value="Unassembled WGS sequence"/>
</dbReference>
<dbReference type="SUPFAM" id="SSF50729">
    <property type="entry name" value="PH domain-like"/>
    <property type="match status" value="1"/>
</dbReference>
<dbReference type="Gene3D" id="2.30.29.30">
    <property type="entry name" value="Pleckstrin-homology domain (PH domain)/Phosphotyrosine-binding domain (PTB)"/>
    <property type="match status" value="1"/>
</dbReference>
<accession>A0A9N9AJX0</accession>
<evidence type="ECO:0000256" key="1">
    <source>
        <dbReference type="SAM" id="MobiDB-lite"/>
    </source>
</evidence>
<dbReference type="InterPro" id="IPR058155">
    <property type="entry name" value="Skg3/CAF120-like_PH"/>
</dbReference>
<feature type="region of interest" description="Disordered" evidence="1">
    <location>
        <begin position="853"/>
        <end position="904"/>
    </location>
</feature>
<dbReference type="AlphaFoldDB" id="A0A9N9AJX0"/>
<dbReference type="EMBL" id="CAJVPQ010001118">
    <property type="protein sequence ID" value="CAG8532920.1"/>
    <property type="molecule type" value="Genomic_DNA"/>
</dbReference>
<feature type="compositionally biased region" description="Basic residues" evidence="1">
    <location>
        <begin position="859"/>
        <end position="871"/>
    </location>
</feature>
<dbReference type="OrthoDB" id="5563754at2759"/>
<sequence length="1185" mass="133196">MAGNSRSSSPNSQLLIQQNEIQNNPEQQSSDSSTMADFTTNTPLPTSTSNLNSVSNTKETVEGYNTYPGPRSSTLRPTTLRKQRSRRPSFQSDQVTPDMRPVLHLFDVFSQKIYIEGYLCKQEINSSNNDWIEYYVELCGPFLSFWKTVNDPDSEITRVSQTPSVINISNSSIDLSQDNCMDQRMHVFFLDSGQGEKSYLQTSDDKTLNLWVNAIRLSCFEGSRLQEVYTATLIRRPGLKDFGNGTVLMKGKLEGYLQVQFSGNLESKKYWVVVADHRAEEKKKKDLAFTRGQALFYETKRSKKPFMTIANVLQTYAIYPESPSLIDKTVTFRVEGTLFLTKPTENKPGDFAILTTDSLNEMTKWLFGFFDSFKLYGRPKELLYDFKDPISPFFAVPTGRNNTKLFLDLNEIEHVEVRESLADVKAAFAEILRQSYNLQSPDNSQQLLTSVNQQKNLSIQSLPQIVTDGLSDDYVRQRAISGESTTSSTSSISPTTLRPVSQSSRPNSMTGGSQKGSIPTSPISPHSPLAPNTMSSQEQSKKRSKKPAKQLASSDESEDQQEDNNSPIESENSDDEYDDPTLLKNTQENAKILEKIKTDEQINFGSSSLGTFEDTDLMSEIMTAVAEREDEPVTGDASTKPKRRVSFKNQPAKQKGKNKQRLAPLPSDSEDSYESEGESSMTKSDENNSDEDSSEDSSLKNKNVIAKPGHKGNNKKTKTRTVPQPSDSSDDNEVLNDDDKKFGAQPQPRPYQQSPPYGSVLKQPRGNIIPQVQQHLYPQGSFENDVNDNIPLGRNPVRNRNILTSENVADEFRKGDNQQNDYQFEMSTVGLDIDFSAINFDIATNEPANNTIEIVNKSNKGKKTGKVFKPTKQKDKPKNATRQNRSSDISSDESETKSTTSEEEPLAALVEEGVGFNANFGRQNITPRSLSPNYLPNQRWGGPPIPGDYVENFGYPPIDNRRSVMTPLIRGGEYYDEDYVGGRPRSMINPGPMMAGRRRVSSGQIDYTRESLYLDDSYDDRGQFQTPSHFRPMSLIDSRPPSQQLSAREQEFLARETGAPLINLQERQKDPQTGLVGAITARENQRRAKAMMVEREREFLYNRQSYTGLPVGVDPRSSRFLGSQQYLEPIPGQRGSYHENYVPYIQSDDEDDDVPLAVGNSIPPTIPPTQSRQPRAMRNRRLDPE</sequence>
<feature type="compositionally biased region" description="Low complexity" evidence="1">
    <location>
        <begin position="484"/>
        <end position="496"/>
    </location>
</feature>
<dbReference type="Pfam" id="PF25381">
    <property type="entry name" value="PH_26"/>
    <property type="match status" value="1"/>
</dbReference>
<gene>
    <name evidence="3" type="ORF">FCALED_LOCUS5263</name>
</gene>
<feature type="compositionally biased region" description="Low complexity" evidence="1">
    <location>
        <begin position="517"/>
        <end position="527"/>
    </location>
</feature>
<feature type="region of interest" description="Disordered" evidence="1">
    <location>
        <begin position="480"/>
        <end position="588"/>
    </location>
</feature>
<proteinExistence type="predicted"/>
<feature type="region of interest" description="Disordered" evidence="1">
    <location>
        <begin position="1146"/>
        <end position="1185"/>
    </location>
</feature>
<evidence type="ECO:0000313" key="3">
    <source>
        <dbReference type="EMBL" id="CAG8532920.1"/>
    </source>
</evidence>
<reference evidence="3" key="1">
    <citation type="submission" date="2021-06" db="EMBL/GenBank/DDBJ databases">
        <authorList>
            <person name="Kallberg Y."/>
            <person name="Tangrot J."/>
            <person name="Rosling A."/>
        </authorList>
    </citation>
    <scope>NUCLEOTIDE SEQUENCE</scope>
    <source>
        <strain evidence="3">UK204</strain>
    </source>
</reference>
<feature type="compositionally biased region" description="Polar residues" evidence="1">
    <location>
        <begin position="498"/>
        <end position="516"/>
    </location>
</feature>
<organism evidence="3 4">
    <name type="scientific">Funneliformis caledonium</name>
    <dbReference type="NCBI Taxonomy" id="1117310"/>
    <lineage>
        <taxon>Eukaryota</taxon>
        <taxon>Fungi</taxon>
        <taxon>Fungi incertae sedis</taxon>
        <taxon>Mucoromycota</taxon>
        <taxon>Glomeromycotina</taxon>
        <taxon>Glomeromycetes</taxon>
        <taxon>Glomerales</taxon>
        <taxon>Glomeraceae</taxon>
        <taxon>Funneliformis</taxon>
    </lineage>
</organism>
<feature type="region of interest" description="Disordered" evidence="1">
    <location>
        <begin position="1"/>
        <end position="95"/>
    </location>
</feature>
<feature type="compositionally biased region" description="Low complexity" evidence="1">
    <location>
        <begin position="11"/>
        <end position="29"/>
    </location>
</feature>
<dbReference type="SMART" id="SM00233">
    <property type="entry name" value="PH"/>
    <property type="match status" value="1"/>
</dbReference>
<evidence type="ECO:0000259" key="2">
    <source>
        <dbReference type="PROSITE" id="PS50003"/>
    </source>
</evidence>
<keyword evidence="4" id="KW-1185">Reference proteome</keyword>